<gene>
    <name evidence="1" type="ORF">GCM10010970_37590</name>
</gene>
<dbReference type="Proteomes" id="UP000637267">
    <property type="component" value="Unassembled WGS sequence"/>
</dbReference>
<sequence>MSKTRSKTTKLLNHLETRVTFIGYISPFTPVKPRIYVEIHALTGQNRVVALCTFRKYFLRSITTNRVY</sequence>
<evidence type="ECO:0000313" key="2">
    <source>
        <dbReference type="Proteomes" id="UP000637267"/>
    </source>
</evidence>
<keyword evidence="2" id="KW-1185">Reference proteome</keyword>
<proteinExistence type="predicted"/>
<comment type="caution">
    <text evidence="1">The sequence shown here is derived from an EMBL/GenBank/DDBJ whole genome shotgun (WGS) entry which is preliminary data.</text>
</comment>
<accession>A0ABQ2PEY7</accession>
<evidence type="ECO:0000313" key="1">
    <source>
        <dbReference type="EMBL" id="GGP23759.1"/>
    </source>
</evidence>
<reference evidence="2" key="1">
    <citation type="journal article" date="2019" name="Int. J. Syst. Evol. Microbiol.">
        <title>The Global Catalogue of Microorganisms (GCM) 10K type strain sequencing project: providing services to taxonomists for standard genome sequencing and annotation.</title>
        <authorList>
            <consortium name="The Broad Institute Genomics Platform"/>
            <consortium name="The Broad Institute Genome Sequencing Center for Infectious Disease"/>
            <person name="Wu L."/>
            <person name="Ma J."/>
        </authorList>
    </citation>
    <scope>NUCLEOTIDE SEQUENCE [LARGE SCALE GENOMIC DNA]</scope>
    <source>
        <strain evidence="2">CGMCC 1.8859</strain>
    </source>
</reference>
<name>A0ABQ2PEY7_9NEIS</name>
<protein>
    <submittedName>
        <fullName evidence="1">Uncharacterized protein</fullName>
    </submittedName>
</protein>
<dbReference type="EMBL" id="BMLX01000007">
    <property type="protein sequence ID" value="GGP23759.1"/>
    <property type="molecule type" value="Genomic_DNA"/>
</dbReference>
<organism evidence="1 2">
    <name type="scientific">Silvimonas iriomotensis</name>
    <dbReference type="NCBI Taxonomy" id="449662"/>
    <lineage>
        <taxon>Bacteria</taxon>
        <taxon>Pseudomonadati</taxon>
        <taxon>Pseudomonadota</taxon>
        <taxon>Betaproteobacteria</taxon>
        <taxon>Neisseriales</taxon>
        <taxon>Chitinibacteraceae</taxon>
        <taxon>Silvimonas</taxon>
    </lineage>
</organism>